<protein>
    <submittedName>
        <fullName evidence="1">Uncharacterized protein</fullName>
    </submittedName>
</protein>
<gene>
    <name evidence="1" type="ORF">CTOB1V02_LOCUS9151</name>
</gene>
<organism evidence="1">
    <name type="scientific">Cyprideis torosa</name>
    <dbReference type="NCBI Taxonomy" id="163714"/>
    <lineage>
        <taxon>Eukaryota</taxon>
        <taxon>Metazoa</taxon>
        <taxon>Ecdysozoa</taxon>
        <taxon>Arthropoda</taxon>
        <taxon>Crustacea</taxon>
        <taxon>Oligostraca</taxon>
        <taxon>Ostracoda</taxon>
        <taxon>Podocopa</taxon>
        <taxon>Podocopida</taxon>
        <taxon>Cytherocopina</taxon>
        <taxon>Cytheroidea</taxon>
        <taxon>Cytherideidae</taxon>
        <taxon>Cyprideis</taxon>
    </lineage>
</organism>
<dbReference type="AlphaFoldDB" id="A0A7R8ZTK9"/>
<evidence type="ECO:0000313" key="1">
    <source>
        <dbReference type="EMBL" id="CAD7231303.1"/>
    </source>
</evidence>
<dbReference type="EMBL" id="OB663363">
    <property type="protein sequence ID" value="CAD7231303.1"/>
    <property type="molecule type" value="Genomic_DNA"/>
</dbReference>
<name>A0A7R8ZTK9_9CRUS</name>
<proteinExistence type="predicted"/>
<accession>A0A7R8ZTK9</accession>
<reference evidence="1" key="1">
    <citation type="submission" date="2020-11" db="EMBL/GenBank/DDBJ databases">
        <authorList>
            <person name="Tran Van P."/>
        </authorList>
    </citation>
    <scope>NUCLEOTIDE SEQUENCE</scope>
</reference>
<feature type="non-terminal residue" evidence="1">
    <location>
        <position position="141"/>
    </location>
</feature>
<sequence length="141" mass="15307">GIKEQRCHRPLSSLAPVISPPRLDPGQGACAGCLESFEEIQRHAVTTLLPSVPGPIAPAAFDLRQGSLCARESEIVSLLQRESFHRGRVSTKMIKGGVCLQKIPRMRSVSEAAHRPVKGNIPLNDRSYLGNVAVQFKISQS</sequence>